<dbReference type="RefSeq" id="WP_121217954.1">
    <property type="nucleotide sequence ID" value="NZ_RBIG01000001.1"/>
</dbReference>
<accession>A0A420WQQ1</accession>
<gene>
    <name evidence="3" type="ORF">BCL74_0961</name>
</gene>
<keyword evidence="1" id="KW-1133">Transmembrane helix</keyword>
<evidence type="ECO:0000313" key="3">
    <source>
        <dbReference type="EMBL" id="RKQ73182.1"/>
    </source>
</evidence>
<evidence type="ECO:0000313" key="4">
    <source>
        <dbReference type="Proteomes" id="UP000277424"/>
    </source>
</evidence>
<feature type="transmembrane region" description="Helical" evidence="1">
    <location>
        <begin position="238"/>
        <end position="257"/>
    </location>
</feature>
<dbReference type="EMBL" id="RBIG01000001">
    <property type="protein sequence ID" value="RKQ73182.1"/>
    <property type="molecule type" value="Genomic_DNA"/>
</dbReference>
<feature type="transmembrane region" description="Helical" evidence="1">
    <location>
        <begin position="62"/>
        <end position="81"/>
    </location>
</feature>
<dbReference type="PANTHER" id="PTHR38034:SF1">
    <property type="entry name" value="INNER MEMBRANE PROTEIN YPJD"/>
    <property type="match status" value="1"/>
</dbReference>
<reference evidence="3 4" key="1">
    <citation type="submission" date="2018-10" db="EMBL/GenBank/DDBJ databases">
        <title>Comparative analysis of microorganisms from saline springs in Andes Mountain Range, Colombia.</title>
        <authorList>
            <person name="Rubin E."/>
        </authorList>
    </citation>
    <scope>NUCLEOTIDE SEQUENCE [LARGE SCALE GENOMIC DNA]</scope>
    <source>
        <strain evidence="3 4">USBA 36</strain>
    </source>
</reference>
<feature type="transmembrane region" description="Helical" evidence="1">
    <location>
        <begin position="126"/>
        <end position="149"/>
    </location>
</feature>
<feature type="transmembrane region" description="Helical" evidence="1">
    <location>
        <begin position="179"/>
        <end position="200"/>
    </location>
</feature>
<comment type="caution">
    <text evidence="3">The sequence shown here is derived from an EMBL/GenBank/DDBJ whole genome shotgun (WGS) entry which is preliminary data.</text>
</comment>
<dbReference type="InterPro" id="IPR002541">
    <property type="entry name" value="Cyt_c_assembly"/>
</dbReference>
<dbReference type="InterPro" id="IPR052372">
    <property type="entry name" value="YpjD/HemX"/>
</dbReference>
<dbReference type="GO" id="GO:0005886">
    <property type="term" value="C:plasma membrane"/>
    <property type="evidence" value="ECO:0007669"/>
    <property type="project" value="TreeGrafter"/>
</dbReference>
<feature type="transmembrane region" description="Helical" evidence="1">
    <location>
        <begin position="6"/>
        <end position="24"/>
    </location>
</feature>
<dbReference type="GO" id="GO:0017004">
    <property type="term" value="P:cytochrome complex assembly"/>
    <property type="evidence" value="ECO:0007669"/>
    <property type="project" value="InterPro"/>
</dbReference>
<dbReference type="Proteomes" id="UP000277424">
    <property type="component" value="Unassembled WGS sequence"/>
</dbReference>
<keyword evidence="1" id="KW-0812">Transmembrane</keyword>
<name>A0A420WQQ1_9PROT</name>
<sequence length="266" mass="28381">MPTTLIVSLSALIAMLPASLLPFGRTAERDRLFWVLLVPAVIGPVGWVVAQMYGRWYADLSGALWVTVAATMVLFAGAVLIVPASRRLAPLLLPYMLLLGVLATVLRPIETGPFTGTVPGLWTQAHILLSVTAYALLTLAAVSGFAVFLQERALKRKQPTRLTRLLPAVAEGERLQIGLLLLAEILLGLGVATGMAVNWTRGGGVLALDHKSVLSIAVFAVVLALLLAHWLTGLRGRMAARLVLIAFLLLTLAYPGVKFVADILLG</sequence>
<dbReference type="OrthoDB" id="7332097at2"/>
<organism evidence="3 4">
    <name type="scientific">Oceanibaculum indicum</name>
    <dbReference type="NCBI Taxonomy" id="526216"/>
    <lineage>
        <taxon>Bacteria</taxon>
        <taxon>Pseudomonadati</taxon>
        <taxon>Pseudomonadota</taxon>
        <taxon>Alphaproteobacteria</taxon>
        <taxon>Rhodospirillales</taxon>
        <taxon>Oceanibaculaceae</taxon>
        <taxon>Oceanibaculum</taxon>
    </lineage>
</organism>
<evidence type="ECO:0000256" key="1">
    <source>
        <dbReference type="SAM" id="Phobius"/>
    </source>
</evidence>
<evidence type="ECO:0000259" key="2">
    <source>
        <dbReference type="Pfam" id="PF01578"/>
    </source>
</evidence>
<dbReference type="Pfam" id="PF01578">
    <property type="entry name" value="Cytochrom_C_asm"/>
    <property type="match status" value="1"/>
</dbReference>
<feature type="transmembrane region" description="Helical" evidence="1">
    <location>
        <begin position="88"/>
        <end position="106"/>
    </location>
</feature>
<feature type="transmembrane region" description="Helical" evidence="1">
    <location>
        <begin position="31"/>
        <end position="50"/>
    </location>
</feature>
<dbReference type="PANTHER" id="PTHR38034">
    <property type="entry name" value="INNER MEMBRANE PROTEIN YPJD"/>
    <property type="match status" value="1"/>
</dbReference>
<proteinExistence type="predicted"/>
<dbReference type="AlphaFoldDB" id="A0A420WQQ1"/>
<keyword evidence="1" id="KW-0472">Membrane</keyword>
<feature type="transmembrane region" description="Helical" evidence="1">
    <location>
        <begin position="212"/>
        <end position="231"/>
    </location>
</feature>
<protein>
    <submittedName>
        <fullName evidence="3">Cytochrome c assembly protein</fullName>
    </submittedName>
</protein>
<feature type="domain" description="Cytochrome c assembly protein" evidence="2">
    <location>
        <begin position="65"/>
        <end position="264"/>
    </location>
</feature>
<dbReference type="GO" id="GO:0020037">
    <property type="term" value="F:heme binding"/>
    <property type="evidence" value="ECO:0007669"/>
    <property type="project" value="InterPro"/>
</dbReference>